<keyword evidence="4" id="KW-0679">Respiratory chain</keyword>
<keyword evidence="7" id="KW-0496">Mitochondrion</keyword>
<organism evidence="9 10">
    <name type="scientific">Meira miltonrushii</name>
    <dbReference type="NCBI Taxonomy" id="1280837"/>
    <lineage>
        <taxon>Eukaryota</taxon>
        <taxon>Fungi</taxon>
        <taxon>Dikarya</taxon>
        <taxon>Basidiomycota</taxon>
        <taxon>Ustilaginomycotina</taxon>
        <taxon>Exobasidiomycetes</taxon>
        <taxon>Exobasidiales</taxon>
        <taxon>Brachybasidiaceae</taxon>
        <taxon>Meira</taxon>
    </lineage>
</organism>
<evidence type="ECO:0000256" key="7">
    <source>
        <dbReference type="ARBA" id="ARBA00023128"/>
    </source>
</evidence>
<dbReference type="Proteomes" id="UP000245771">
    <property type="component" value="Unassembled WGS sequence"/>
</dbReference>
<keyword evidence="3" id="KW-0813">Transport</keyword>
<dbReference type="STRING" id="1280837.A0A316VKA2"/>
<dbReference type="InterPro" id="IPR006806">
    <property type="entry name" value="NDUFA5"/>
</dbReference>
<evidence type="ECO:0000256" key="3">
    <source>
        <dbReference type="ARBA" id="ARBA00022448"/>
    </source>
</evidence>
<evidence type="ECO:0000256" key="2">
    <source>
        <dbReference type="ARBA" id="ARBA00010261"/>
    </source>
</evidence>
<dbReference type="AlphaFoldDB" id="A0A316VKA2"/>
<comment type="similarity">
    <text evidence="2">Belongs to the complex I NDUFA5 subunit family.</text>
</comment>
<keyword evidence="8" id="KW-0472">Membrane</keyword>
<dbReference type="InParanoid" id="A0A316VKA2"/>
<keyword evidence="10" id="KW-1185">Reference proteome</keyword>
<dbReference type="GeneID" id="37020146"/>
<dbReference type="OrthoDB" id="286811at2759"/>
<evidence type="ECO:0000313" key="9">
    <source>
        <dbReference type="EMBL" id="PWN37950.1"/>
    </source>
</evidence>
<reference evidence="9 10" key="1">
    <citation type="journal article" date="2018" name="Mol. Biol. Evol.">
        <title>Broad Genomic Sampling Reveals a Smut Pathogenic Ancestry of the Fungal Clade Ustilaginomycotina.</title>
        <authorList>
            <person name="Kijpornyongpan T."/>
            <person name="Mondo S.J."/>
            <person name="Barry K."/>
            <person name="Sandor L."/>
            <person name="Lee J."/>
            <person name="Lipzen A."/>
            <person name="Pangilinan J."/>
            <person name="LaButti K."/>
            <person name="Hainaut M."/>
            <person name="Henrissat B."/>
            <person name="Grigoriev I.V."/>
            <person name="Spatafora J.W."/>
            <person name="Aime M.C."/>
        </authorList>
    </citation>
    <scope>NUCLEOTIDE SEQUENCE [LARGE SCALE GENOMIC DNA]</scope>
    <source>
        <strain evidence="9 10">MCA 3882</strain>
    </source>
</reference>
<sequence length="166" mass="18237">MLATRILRAASSTSTIASASAGASQLLRGKNTTELTGLAVHPSPLNALESNYTQTLKFLEGLPSESVYRQATLALTQQRFDALQQTQKQHQQALNSGDANQVEEVIADLERTLDAGQIEEVIIQAQDELKLAAKMLEWKSHEPLEITPGPNQWKYFDMAEEAATDE</sequence>
<comment type="subcellular location">
    <subcellularLocation>
        <location evidence="1">Mitochondrion inner membrane</location>
        <topology evidence="1">Peripheral membrane protein</topology>
        <orientation evidence="1">Matrix side</orientation>
    </subcellularLocation>
</comment>
<evidence type="ECO:0008006" key="11">
    <source>
        <dbReference type="Google" id="ProtNLM"/>
    </source>
</evidence>
<accession>A0A316VKA2</accession>
<keyword evidence="5" id="KW-0999">Mitochondrion inner membrane</keyword>
<protein>
    <recommendedName>
        <fullName evidence="11">NADH2 dehydrogenase</fullName>
    </recommendedName>
</protein>
<evidence type="ECO:0000256" key="1">
    <source>
        <dbReference type="ARBA" id="ARBA00004443"/>
    </source>
</evidence>
<dbReference type="Pfam" id="PF04716">
    <property type="entry name" value="ETC_C1_NDUFA5"/>
    <property type="match status" value="1"/>
</dbReference>
<dbReference type="GO" id="GO:0022904">
    <property type="term" value="P:respiratory electron transport chain"/>
    <property type="evidence" value="ECO:0007669"/>
    <property type="project" value="InterPro"/>
</dbReference>
<dbReference type="EMBL" id="KZ819602">
    <property type="protein sequence ID" value="PWN37950.1"/>
    <property type="molecule type" value="Genomic_DNA"/>
</dbReference>
<evidence type="ECO:0000256" key="8">
    <source>
        <dbReference type="ARBA" id="ARBA00023136"/>
    </source>
</evidence>
<dbReference type="PANTHER" id="PTHR12653">
    <property type="entry name" value="NADH-UBIQUINONE OXIDOREDUCTASE 13 KD-B SUBUNIT"/>
    <property type="match status" value="1"/>
</dbReference>
<evidence type="ECO:0000256" key="5">
    <source>
        <dbReference type="ARBA" id="ARBA00022792"/>
    </source>
</evidence>
<dbReference type="PANTHER" id="PTHR12653:SF0">
    <property type="entry name" value="NADH DEHYDROGENASE [UBIQUINONE] 1 ALPHA SUBCOMPLEX SUBUNIT 5"/>
    <property type="match status" value="1"/>
</dbReference>
<evidence type="ECO:0000256" key="6">
    <source>
        <dbReference type="ARBA" id="ARBA00022982"/>
    </source>
</evidence>
<evidence type="ECO:0000256" key="4">
    <source>
        <dbReference type="ARBA" id="ARBA00022660"/>
    </source>
</evidence>
<gene>
    <name evidence="9" type="ORF">FA14DRAFT_159750</name>
</gene>
<dbReference type="GO" id="GO:0005743">
    <property type="term" value="C:mitochondrial inner membrane"/>
    <property type="evidence" value="ECO:0007669"/>
    <property type="project" value="UniProtKB-SubCell"/>
</dbReference>
<name>A0A316VKA2_9BASI</name>
<dbReference type="RefSeq" id="XP_025358252.1">
    <property type="nucleotide sequence ID" value="XM_025498365.1"/>
</dbReference>
<evidence type="ECO:0000313" key="10">
    <source>
        <dbReference type="Proteomes" id="UP000245771"/>
    </source>
</evidence>
<keyword evidence="6" id="KW-0249">Electron transport</keyword>
<proteinExistence type="inferred from homology"/>